<sequence>MIENQFIMIKPNAIKRGLIGNIIEKYEKKGLKIIALKLIQMKASQARALYKEHENKDFYQSLIDFVLSGPVIVMIVQGPNAVQAVRTLNGATNPLEADGGSIRGQLGLTITKNIVHASDSVENAKKEWKIFFDDQEIINYTLPYENEL</sequence>
<keyword evidence="10 12" id="KW-0460">Magnesium</keyword>
<dbReference type="NCBIfam" id="NF001908">
    <property type="entry name" value="PRK00668.1"/>
    <property type="match status" value="1"/>
</dbReference>
<accession>A0A0C7NNZ0</accession>
<dbReference type="GO" id="GO:0004550">
    <property type="term" value="F:nucleoside diphosphate kinase activity"/>
    <property type="evidence" value="ECO:0007669"/>
    <property type="project" value="UniProtKB-UniRule"/>
</dbReference>
<feature type="active site" description="Pros-phosphohistidine intermediate" evidence="12 13">
    <location>
        <position position="116"/>
    </location>
</feature>
<dbReference type="GO" id="GO:0005524">
    <property type="term" value="F:ATP binding"/>
    <property type="evidence" value="ECO:0007669"/>
    <property type="project" value="UniProtKB-UniRule"/>
</dbReference>
<keyword evidence="6 12" id="KW-0479">Metal-binding</keyword>
<keyword evidence="5 12" id="KW-0808">Transferase</keyword>
<dbReference type="PANTHER" id="PTHR11349">
    <property type="entry name" value="NUCLEOSIDE DIPHOSPHATE KINASE"/>
    <property type="match status" value="1"/>
</dbReference>
<dbReference type="PROSITE" id="PS00469">
    <property type="entry name" value="NDPK"/>
    <property type="match status" value="1"/>
</dbReference>
<evidence type="ECO:0000259" key="16">
    <source>
        <dbReference type="SMART" id="SM00562"/>
    </source>
</evidence>
<evidence type="ECO:0000256" key="15">
    <source>
        <dbReference type="RuleBase" id="RU004013"/>
    </source>
</evidence>
<dbReference type="EMBL" id="LN824141">
    <property type="protein sequence ID" value="CEP77627.1"/>
    <property type="molecule type" value="Genomic_DNA"/>
</dbReference>
<keyword evidence="18" id="KW-1185">Reference proteome</keyword>
<comment type="similarity">
    <text evidence="2 12 13 14">Belongs to the NDK family.</text>
</comment>
<organism evidence="17 18">
    <name type="scientific">Defluviitoga tunisiensis</name>
    <dbReference type="NCBI Taxonomy" id="1006576"/>
    <lineage>
        <taxon>Bacteria</taxon>
        <taxon>Thermotogati</taxon>
        <taxon>Thermotogota</taxon>
        <taxon>Thermotogae</taxon>
        <taxon>Petrotogales</taxon>
        <taxon>Petrotogaceae</taxon>
        <taxon>Defluviitoga</taxon>
    </lineage>
</organism>
<feature type="binding site" evidence="12 13">
    <location>
        <position position="10"/>
    </location>
    <ligand>
        <name>ATP</name>
        <dbReference type="ChEBI" id="CHEBI:30616"/>
    </ligand>
</feature>
<evidence type="ECO:0000256" key="12">
    <source>
        <dbReference type="HAMAP-Rule" id="MF_00451"/>
    </source>
</evidence>
<feature type="binding site" evidence="12 13">
    <location>
        <position position="86"/>
    </location>
    <ligand>
        <name>ATP</name>
        <dbReference type="ChEBI" id="CHEBI:30616"/>
    </ligand>
</feature>
<dbReference type="Pfam" id="PF00334">
    <property type="entry name" value="NDK"/>
    <property type="match status" value="1"/>
</dbReference>
<dbReference type="GO" id="GO:0006183">
    <property type="term" value="P:GTP biosynthetic process"/>
    <property type="evidence" value="ECO:0007669"/>
    <property type="project" value="UniProtKB-UniRule"/>
</dbReference>
<dbReference type="HAMAP" id="MF_00451">
    <property type="entry name" value="NDP_kinase"/>
    <property type="match status" value="1"/>
</dbReference>
<evidence type="ECO:0000256" key="4">
    <source>
        <dbReference type="ARBA" id="ARBA00017632"/>
    </source>
</evidence>
<keyword evidence="7 12" id="KW-0547">Nucleotide-binding</keyword>
<keyword evidence="12" id="KW-0597">Phosphoprotein</keyword>
<dbReference type="KEGG" id="dtn:DTL3_0296"/>
<evidence type="ECO:0000256" key="8">
    <source>
        <dbReference type="ARBA" id="ARBA00022777"/>
    </source>
</evidence>
<keyword evidence="11 12" id="KW-0546">Nucleotide metabolism</keyword>
<evidence type="ECO:0000256" key="5">
    <source>
        <dbReference type="ARBA" id="ARBA00022679"/>
    </source>
</evidence>
<dbReference type="PROSITE" id="PS51374">
    <property type="entry name" value="NDPK_LIKE"/>
    <property type="match status" value="1"/>
</dbReference>
<evidence type="ECO:0000256" key="10">
    <source>
        <dbReference type="ARBA" id="ARBA00022842"/>
    </source>
</evidence>
<evidence type="ECO:0000256" key="13">
    <source>
        <dbReference type="PROSITE-ProRule" id="PRU00706"/>
    </source>
</evidence>
<dbReference type="InterPro" id="IPR001564">
    <property type="entry name" value="Nucleoside_diP_kinase"/>
</dbReference>
<dbReference type="SMART" id="SM00562">
    <property type="entry name" value="NDK"/>
    <property type="match status" value="1"/>
</dbReference>
<dbReference type="InterPro" id="IPR023005">
    <property type="entry name" value="Nucleoside_diP_kinase_AS"/>
</dbReference>
<dbReference type="AlphaFoldDB" id="A0A0C7NNZ0"/>
<evidence type="ECO:0000256" key="2">
    <source>
        <dbReference type="ARBA" id="ARBA00008142"/>
    </source>
</evidence>
<feature type="binding site" evidence="12 13">
    <location>
        <position position="92"/>
    </location>
    <ligand>
        <name>ATP</name>
        <dbReference type="ChEBI" id="CHEBI:30616"/>
    </ligand>
</feature>
<comment type="catalytic activity">
    <reaction evidence="12">
        <text>a ribonucleoside 5'-diphosphate + ATP = a ribonucleoside 5'-triphosphate + ADP</text>
        <dbReference type="Rhea" id="RHEA:18113"/>
        <dbReference type="ChEBI" id="CHEBI:30616"/>
        <dbReference type="ChEBI" id="CHEBI:57930"/>
        <dbReference type="ChEBI" id="CHEBI:61557"/>
        <dbReference type="ChEBI" id="CHEBI:456216"/>
        <dbReference type="EC" id="2.7.4.6"/>
    </reaction>
</comment>
<evidence type="ECO:0000313" key="17">
    <source>
        <dbReference type="EMBL" id="CEP77627.1"/>
    </source>
</evidence>
<keyword evidence="12" id="KW-0963">Cytoplasm</keyword>
<dbReference type="Gene3D" id="3.30.70.141">
    <property type="entry name" value="Nucleoside diphosphate kinase-like domain"/>
    <property type="match status" value="1"/>
</dbReference>
<dbReference type="GO" id="GO:0005737">
    <property type="term" value="C:cytoplasm"/>
    <property type="evidence" value="ECO:0007669"/>
    <property type="project" value="UniProtKB-SubCell"/>
</dbReference>
<feature type="binding site" evidence="12 13">
    <location>
        <position position="103"/>
    </location>
    <ligand>
        <name>ATP</name>
        <dbReference type="ChEBI" id="CHEBI:30616"/>
    </ligand>
</feature>
<dbReference type="Proteomes" id="UP000032809">
    <property type="component" value="Chromosome I"/>
</dbReference>
<proteinExistence type="inferred from homology"/>
<keyword evidence="8 12" id="KW-0418">Kinase</keyword>
<comment type="subunit">
    <text evidence="12">Homotetramer.</text>
</comment>
<protein>
    <recommendedName>
        <fullName evidence="4 12">Nucleoside diphosphate kinase</fullName>
        <shortName evidence="12">NDK</shortName>
        <shortName evidence="12">NDP kinase</shortName>
        <ecNumber evidence="3 12">2.7.4.6</ecNumber>
    </recommendedName>
    <alternativeName>
        <fullName evidence="12">Nucleoside-2-P kinase</fullName>
    </alternativeName>
</protein>
<feature type="binding site" evidence="12 13">
    <location>
        <position position="113"/>
    </location>
    <ligand>
        <name>ATP</name>
        <dbReference type="ChEBI" id="CHEBI:30616"/>
    </ligand>
</feature>
<evidence type="ECO:0000256" key="7">
    <source>
        <dbReference type="ARBA" id="ARBA00022741"/>
    </source>
</evidence>
<dbReference type="PATRIC" id="fig|1006576.9.peg.293"/>
<comment type="cofactor">
    <cofactor evidence="1 12">
        <name>Mg(2+)</name>
        <dbReference type="ChEBI" id="CHEBI:18420"/>
    </cofactor>
</comment>
<evidence type="ECO:0000256" key="3">
    <source>
        <dbReference type="ARBA" id="ARBA00012966"/>
    </source>
</evidence>
<gene>
    <name evidence="12 17" type="primary">ndk</name>
    <name evidence="17" type="ORF">DTL3_0296</name>
</gene>
<dbReference type="GO" id="GO:0006241">
    <property type="term" value="P:CTP biosynthetic process"/>
    <property type="evidence" value="ECO:0007669"/>
    <property type="project" value="UniProtKB-UniRule"/>
</dbReference>
<dbReference type="HOGENOM" id="CLU_060216_6_3_0"/>
<evidence type="ECO:0000256" key="9">
    <source>
        <dbReference type="ARBA" id="ARBA00022840"/>
    </source>
</evidence>
<dbReference type="EC" id="2.7.4.6" evidence="3 12"/>
<dbReference type="InterPro" id="IPR036850">
    <property type="entry name" value="NDK-like_dom_sf"/>
</dbReference>
<comment type="function">
    <text evidence="12">Major role in the synthesis of nucleoside triphosphates other than ATP. The ATP gamma phosphate is transferred to the NDP beta phosphate via a ping-pong mechanism, using a phosphorylated active-site intermediate.</text>
</comment>
<name>A0A0C7NNZ0_DEFTU</name>
<evidence type="ECO:0000256" key="6">
    <source>
        <dbReference type="ARBA" id="ARBA00022723"/>
    </source>
</evidence>
<evidence type="ECO:0000313" key="18">
    <source>
        <dbReference type="Proteomes" id="UP000032809"/>
    </source>
</evidence>
<reference evidence="18" key="1">
    <citation type="submission" date="2014-11" db="EMBL/GenBank/DDBJ databases">
        <authorList>
            <person name="Wibberg D."/>
        </authorList>
    </citation>
    <scope>NUCLEOTIDE SEQUENCE [LARGE SCALE GENOMIC DNA]</scope>
    <source>
        <strain evidence="18">L3</strain>
    </source>
</reference>
<dbReference type="FunFam" id="3.30.70.141:FF:000003">
    <property type="entry name" value="Nucleoside diphosphate kinase"/>
    <property type="match status" value="1"/>
</dbReference>
<comment type="catalytic activity">
    <reaction evidence="12 15">
        <text>a 2'-deoxyribonucleoside 5'-diphosphate + ATP = a 2'-deoxyribonucleoside 5'-triphosphate + ADP</text>
        <dbReference type="Rhea" id="RHEA:44640"/>
        <dbReference type="ChEBI" id="CHEBI:30616"/>
        <dbReference type="ChEBI" id="CHEBI:61560"/>
        <dbReference type="ChEBI" id="CHEBI:73316"/>
        <dbReference type="ChEBI" id="CHEBI:456216"/>
        <dbReference type="EC" id="2.7.4.6"/>
    </reaction>
</comment>
<dbReference type="CDD" id="cd04413">
    <property type="entry name" value="NDPk_I"/>
    <property type="match status" value="1"/>
</dbReference>
<evidence type="ECO:0000256" key="1">
    <source>
        <dbReference type="ARBA" id="ARBA00001946"/>
    </source>
</evidence>
<feature type="domain" description="Nucleoside diphosphate kinase-like" evidence="16">
    <location>
        <begin position="2"/>
        <end position="139"/>
    </location>
</feature>
<feature type="binding site" evidence="12 13">
    <location>
        <position position="58"/>
    </location>
    <ligand>
        <name>ATP</name>
        <dbReference type="ChEBI" id="CHEBI:30616"/>
    </ligand>
</feature>
<dbReference type="PRINTS" id="PR01243">
    <property type="entry name" value="NUCDPKINASE"/>
</dbReference>
<comment type="subcellular location">
    <subcellularLocation>
        <location evidence="12">Cytoplasm</location>
    </subcellularLocation>
</comment>
<evidence type="ECO:0000256" key="11">
    <source>
        <dbReference type="ARBA" id="ARBA00023080"/>
    </source>
</evidence>
<keyword evidence="9 12" id="KW-0067">ATP-binding</keyword>
<dbReference type="GO" id="GO:0006228">
    <property type="term" value="P:UTP biosynthetic process"/>
    <property type="evidence" value="ECO:0007669"/>
    <property type="project" value="UniProtKB-UniRule"/>
</dbReference>
<dbReference type="SUPFAM" id="SSF54919">
    <property type="entry name" value="Nucleoside diphosphate kinase, NDK"/>
    <property type="match status" value="1"/>
</dbReference>
<evidence type="ECO:0000256" key="14">
    <source>
        <dbReference type="RuleBase" id="RU004011"/>
    </source>
</evidence>
<dbReference type="GO" id="GO:0046872">
    <property type="term" value="F:metal ion binding"/>
    <property type="evidence" value="ECO:0007669"/>
    <property type="project" value="UniProtKB-KW"/>
</dbReference>
<dbReference type="STRING" id="1006576.DTL3_0296"/>
<dbReference type="InterPro" id="IPR034907">
    <property type="entry name" value="NDK-like_dom"/>
</dbReference>